<name>A0AAV2TXN8_CALDB</name>
<dbReference type="FunFam" id="3.90.550.50:FF:000001">
    <property type="entry name" value="Hexosyltransferase"/>
    <property type="match status" value="1"/>
</dbReference>
<evidence type="ECO:0000313" key="12">
    <source>
        <dbReference type="EMBL" id="CAL5142132.1"/>
    </source>
</evidence>
<dbReference type="PANTHER" id="PTHR11214:SF314">
    <property type="entry name" value="HEXOSYLTRANSFERASE"/>
    <property type="match status" value="1"/>
</dbReference>
<dbReference type="GO" id="GO:0006493">
    <property type="term" value="P:protein O-linked glycosylation"/>
    <property type="evidence" value="ECO:0007669"/>
    <property type="project" value="TreeGrafter"/>
</dbReference>
<dbReference type="EMBL" id="CAXLJL010000967">
    <property type="protein sequence ID" value="CAL5142133.1"/>
    <property type="molecule type" value="Genomic_DNA"/>
</dbReference>
<evidence type="ECO:0000256" key="2">
    <source>
        <dbReference type="ARBA" id="ARBA00008661"/>
    </source>
</evidence>
<keyword evidence="9" id="KW-0472">Membrane</keyword>
<comment type="subcellular location">
    <subcellularLocation>
        <location evidence="1 11">Golgi apparatus membrane</location>
        <topology evidence="1 11">Single-pass type II membrane protein</topology>
    </subcellularLocation>
</comment>
<evidence type="ECO:0000256" key="6">
    <source>
        <dbReference type="ARBA" id="ARBA00022968"/>
    </source>
</evidence>
<keyword evidence="6" id="KW-0735">Signal-anchor</keyword>
<organism evidence="12 14">
    <name type="scientific">Calicophoron daubneyi</name>
    <name type="common">Rumen fluke</name>
    <name type="synonym">Paramphistomum daubneyi</name>
    <dbReference type="NCBI Taxonomy" id="300641"/>
    <lineage>
        <taxon>Eukaryota</taxon>
        <taxon>Metazoa</taxon>
        <taxon>Spiralia</taxon>
        <taxon>Lophotrochozoa</taxon>
        <taxon>Platyhelminthes</taxon>
        <taxon>Trematoda</taxon>
        <taxon>Digenea</taxon>
        <taxon>Plagiorchiida</taxon>
        <taxon>Pronocephalata</taxon>
        <taxon>Paramphistomoidea</taxon>
        <taxon>Paramphistomidae</taxon>
        <taxon>Calicophoron</taxon>
    </lineage>
</organism>
<protein>
    <recommendedName>
        <fullName evidence="11">Hexosyltransferase</fullName>
        <ecNumber evidence="11">2.4.1.-</ecNumber>
    </recommendedName>
</protein>
<sequence length="425" mass="48972">MSPHTSRKSGVVLCLFVLRHRYVIALCVCANVFFMFQYCAFLLPDIHRNENSSGVPLSVRRSSQKHKRWIALGRLDGELFHREALAFNCTQSPLLKKTNLTWSGLQTYGFFGSELYSYHQSVDIVEKICRFRRGECVMKDSLKDKDFPLLITAEDLCPEDVSAMIELLILVKSAVDHFGQRKLIRNSWGNMSCWRGRSVRLVFITACTNNTDELDTLDKESQKHGDIIQEDFLENYYRTTHKVVFGLRWGLAFCPGAKWFLFTDDDTFVNPPGVLRFLDGVQPHLDTRMVAGTISGSRVIRGNRGSSKWSVTPTLYPYKMYPPYIAGGAVFIGANMALDLYVGSRFINYYPLDDVFFGLIMNKLLVRPVHLNGVLPYFPRIFRSKGFKSVLTIHGRIRRRNISWLWKKWHLENVCQLNPRSSYFS</sequence>
<reference evidence="12" key="1">
    <citation type="submission" date="2024-06" db="EMBL/GenBank/DDBJ databases">
        <authorList>
            <person name="Liu X."/>
            <person name="Lenzi L."/>
            <person name="Haldenby T S."/>
            <person name="Uol C."/>
        </authorList>
    </citation>
    <scope>NUCLEOTIDE SEQUENCE</scope>
</reference>
<dbReference type="GO" id="GO:0016758">
    <property type="term" value="F:hexosyltransferase activity"/>
    <property type="evidence" value="ECO:0007669"/>
    <property type="project" value="InterPro"/>
</dbReference>
<dbReference type="SUPFAM" id="SSF53448">
    <property type="entry name" value="Nucleotide-diphospho-sugar transferases"/>
    <property type="match status" value="1"/>
</dbReference>
<keyword evidence="10" id="KW-0325">Glycoprotein</keyword>
<dbReference type="AlphaFoldDB" id="A0AAV2TXN8"/>
<evidence type="ECO:0000256" key="10">
    <source>
        <dbReference type="ARBA" id="ARBA00023180"/>
    </source>
</evidence>
<dbReference type="Gene3D" id="3.90.550.50">
    <property type="match status" value="1"/>
</dbReference>
<gene>
    <name evidence="12" type="ORF">CDAUBV1_LOCUS17405</name>
    <name evidence="13" type="ORF">CDAUBV1_LOCUS17406</name>
</gene>
<dbReference type="PANTHER" id="PTHR11214">
    <property type="entry name" value="BETA-1,3-N-ACETYLGLUCOSAMINYLTRANSFERASE"/>
    <property type="match status" value="1"/>
</dbReference>
<accession>A0AAV2TXN8</accession>
<dbReference type="GO" id="GO:0000139">
    <property type="term" value="C:Golgi membrane"/>
    <property type="evidence" value="ECO:0007669"/>
    <property type="project" value="UniProtKB-SubCell"/>
</dbReference>
<dbReference type="EMBL" id="CAXLJL010000967">
    <property type="protein sequence ID" value="CAL5142132.1"/>
    <property type="molecule type" value="Genomic_DNA"/>
</dbReference>
<proteinExistence type="inferred from homology"/>
<comment type="caution">
    <text evidence="12">The sequence shown here is derived from an EMBL/GenBank/DDBJ whole genome shotgun (WGS) entry which is preliminary data.</text>
</comment>
<keyword evidence="3 11" id="KW-0328">Glycosyltransferase</keyword>
<keyword evidence="7" id="KW-1133">Transmembrane helix</keyword>
<keyword evidence="4" id="KW-0808">Transferase</keyword>
<evidence type="ECO:0000256" key="11">
    <source>
        <dbReference type="RuleBase" id="RU363063"/>
    </source>
</evidence>
<evidence type="ECO:0000256" key="1">
    <source>
        <dbReference type="ARBA" id="ARBA00004323"/>
    </source>
</evidence>
<dbReference type="InterPro" id="IPR002659">
    <property type="entry name" value="Glyco_trans_31"/>
</dbReference>
<evidence type="ECO:0000313" key="13">
    <source>
        <dbReference type="EMBL" id="CAL5142133.1"/>
    </source>
</evidence>
<dbReference type="Pfam" id="PF01762">
    <property type="entry name" value="Galactosyl_T"/>
    <property type="match status" value="1"/>
</dbReference>
<evidence type="ECO:0000256" key="3">
    <source>
        <dbReference type="ARBA" id="ARBA00022676"/>
    </source>
</evidence>
<dbReference type="EC" id="2.4.1.-" evidence="11"/>
<dbReference type="Proteomes" id="UP001497525">
    <property type="component" value="Unassembled WGS sequence"/>
</dbReference>
<evidence type="ECO:0000256" key="8">
    <source>
        <dbReference type="ARBA" id="ARBA00023034"/>
    </source>
</evidence>
<evidence type="ECO:0000256" key="7">
    <source>
        <dbReference type="ARBA" id="ARBA00022989"/>
    </source>
</evidence>
<evidence type="ECO:0000256" key="4">
    <source>
        <dbReference type="ARBA" id="ARBA00022679"/>
    </source>
</evidence>
<evidence type="ECO:0000256" key="9">
    <source>
        <dbReference type="ARBA" id="ARBA00023136"/>
    </source>
</evidence>
<evidence type="ECO:0000313" key="14">
    <source>
        <dbReference type="Proteomes" id="UP001497525"/>
    </source>
</evidence>
<keyword evidence="5" id="KW-0812">Transmembrane</keyword>
<comment type="similarity">
    <text evidence="2 11">Belongs to the glycosyltransferase 31 family.</text>
</comment>
<keyword evidence="8 11" id="KW-0333">Golgi apparatus</keyword>
<dbReference type="InterPro" id="IPR029044">
    <property type="entry name" value="Nucleotide-diphossugar_trans"/>
</dbReference>
<evidence type="ECO:0000256" key="5">
    <source>
        <dbReference type="ARBA" id="ARBA00022692"/>
    </source>
</evidence>